<protein>
    <submittedName>
        <fullName evidence="2">Uncharacterized protein</fullName>
    </submittedName>
</protein>
<feature type="non-terminal residue" evidence="2">
    <location>
        <position position="1"/>
    </location>
</feature>
<reference evidence="2 3" key="1">
    <citation type="submission" date="2023-05" db="EMBL/GenBank/DDBJ databases">
        <title>B98-5 Cell Line De Novo Hybrid Assembly: An Optical Mapping Approach.</title>
        <authorList>
            <person name="Kananen K."/>
            <person name="Auerbach J.A."/>
            <person name="Kautto E."/>
            <person name="Blachly J.S."/>
        </authorList>
    </citation>
    <scope>NUCLEOTIDE SEQUENCE [LARGE SCALE GENOMIC DNA]</scope>
    <source>
        <strain evidence="2">B95-8</strain>
        <tissue evidence="2">Cell line</tissue>
    </source>
</reference>
<evidence type="ECO:0000313" key="2">
    <source>
        <dbReference type="EMBL" id="KAK2081555.1"/>
    </source>
</evidence>
<feature type="region of interest" description="Disordered" evidence="1">
    <location>
        <begin position="127"/>
        <end position="146"/>
    </location>
</feature>
<feature type="non-terminal residue" evidence="2">
    <location>
        <position position="301"/>
    </location>
</feature>
<sequence length="301" mass="32743">AHKGRGMRAHQGVGQEPLAQPGHWENMTVGSHHHRHEGGPAALPPRTPVGHWHHRRAPSWNLDPTAGGPEATPATSPTPGQHAQNLIHPQPSPTLGYRHAPPWECFLGPRWPYPSPHTQHGHGHWPRFGTGVGREPPCSGRGSRTRWEVPHAPSIQATTSPMARTQGPAWCDPSRTERGEARATVGDEQPLIPTAGTCGTLFSLSLRSKMELCLHMSESNCYSNTTTMQREEAGQGILVPQGTPLGLLEKASSLRSGHTPPPTGCPSLSHPQRCSGTPREGREMWSTMRGGKPEAPRNHMW</sequence>
<keyword evidence="3" id="KW-1185">Reference proteome</keyword>
<dbReference type="Proteomes" id="UP001266305">
    <property type="component" value="Unassembled WGS sequence"/>
</dbReference>
<dbReference type="EMBL" id="JASSZA010000200">
    <property type="protein sequence ID" value="KAK2081555.1"/>
    <property type="molecule type" value="Genomic_DNA"/>
</dbReference>
<evidence type="ECO:0000313" key="3">
    <source>
        <dbReference type="Proteomes" id="UP001266305"/>
    </source>
</evidence>
<feature type="region of interest" description="Disordered" evidence="1">
    <location>
        <begin position="252"/>
        <end position="301"/>
    </location>
</feature>
<accession>A0ABQ9TA56</accession>
<evidence type="ECO:0000256" key="1">
    <source>
        <dbReference type="SAM" id="MobiDB-lite"/>
    </source>
</evidence>
<name>A0ABQ9TA56_SAGOE</name>
<feature type="compositionally biased region" description="Polar residues" evidence="1">
    <location>
        <begin position="73"/>
        <end position="84"/>
    </location>
</feature>
<feature type="compositionally biased region" description="Basic and acidic residues" evidence="1">
    <location>
        <begin position="291"/>
        <end position="301"/>
    </location>
</feature>
<feature type="region of interest" description="Disordered" evidence="1">
    <location>
        <begin position="1"/>
        <end position="95"/>
    </location>
</feature>
<organism evidence="2 3">
    <name type="scientific">Saguinus oedipus</name>
    <name type="common">Cotton-top tamarin</name>
    <name type="synonym">Oedipomidas oedipus</name>
    <dbReference type="NCBI Taxonomy" id="9490"/>
    <lineage>
        <taxon>Eukaryota</taxon>
        <taxon>Metazoa</taxon>
        <taxon>Chordata</taxon>
        <taxon>Craniata</taxon>
        <taxon>Vertebrata</taxon>
        <taxon>Euteleostomi</taxon>
        <taxon>Mammalia</taxon>
        <taxon>Eutheria</taxon>
        <taxon>Euarchontoglires</taxon>
        <taxon>Primates</taxon>
        <taxon>Haplorrhini</taxon>
        <taxon>Platyrrhini</taxon>
        <taxon>Cebidae</taxon>
        <taxon>Callitrichinae</taxon>
        <taxon>Saguinus</taxon>
    </lineage>
</organism>
<gene>
    <name evidence="2" type="ORF">P7K49_039532</name>
</gene>
<comment type="caution">
    <text evidence="2">The sequence shown here is derived from an EMBL/GenBank/DDBJ whole genome shotgun (WGS) entry which is preliminary data.</text>
</comment>
<proteinExistence type="predicted"/>